<dbReference type="Gene3D" id="2.40.70.10">
    <property type="entry name" value="Acid Proteases"/>
    <property type="match status" value="2"/>
</dbReference>
<evidence type="ECO:0000313" key="5">
    <source>
        <dbReference type="EMBL" id="KAF2172120.1"/>
    </source>
</evidence>
<reference evidence="5" key="1">
    <citation type="journal article" date="2020" name="Stud. Mycol.">
        <title>101 Dothideomycetes genomes: a test case for predicting lifestyles and emergence of pathogens.</title>
        <authorList>
            <person name="Haridas S."/>
            <person name="Albert R."/>
            <person name="Binder M."/>
            <person name="Bloem J."/>
            <person name="Labutti K."/>
            <person name="Salamov A."/>
            <person name="Andreopoulos B."/>
            <person name="Baker S."/>
            <person name="Barry K."/>
            <person name="Bills G."/>
            <person name="Bluhm B."/>
            <person name="Cannon C."/>
            <person name="Castanera R."/>
            <person name="Culley D."/>
            <person name="Daum C."/>
            <person name="Ezra D."/>
            <person name="Gonzalez J."/>
            <person name="Henrissat B."/>
            <person name="Kuo A."/>
            <person name="Liang C."/>
            <person name="Lipzen A."/>
            <person name="Lutzoni F."/>
            <person name="Magnuson J."/>
            <person name="Mondo S."/>
            <person name="Nolan M."/>
            <person name="Ohm R."/>
            <person name="Pangilinan J."/>
            <person name="Park H.-J."/>
            <person name="Ramirez L."/>
            <person name="Alfaro M."/>
            <person name="Sun H."/>
            <person name="Tritt A."/>
            <person name="Yoshinaga Y."/>
            <person name="Zwiers L.-H."/>
            <person name="Turgeon B."/>
            <person name="Goodwin S."/>
            <person name="Spatafora J."/>
            <person name="Crous P."/>
            <person name="Grigoriev I."/>
        </authorList>
    </citation>
    <scope>NUCLEOTIDE SEQUENCE</scope>
    <source>
        <strain evidence="5">ATCC 36951</strain>
    </source>
</reference>
<dbReference type="RefSeq" id="XP_033673009.1">
    <property type="nucleotide sequence ID" value="XM_033815363.1"/>
</dbReference>
<name>A0A6A6D0Z7_ZASCE</name>
<dbReference type="GeneID" id="54568635"/>
<accession>A0A6A6D0Z7</accession>
<dbReference type="InterPro" id="IPR021109">
    <property type="entry name" value="Peptidase_aspartic_dom_sf"/>
</dbReference>
<sequence>MGWLSSRSIPAPYVVSPTWRWDGDAGTWSTFLIEVGTPPQAFRVLPSTSSSEVWVPIPQGCEGILSGVSNCGDLRGVNTFDNGASRGFETNESSTWSTTGIYQLTVDDPVFNSTDTALYGRDTVTLSTTTGGNRSEIDSQTVAGISSANYWLGSLGLGISAANFSTSSDSNPSLLSSLKDSLRIPSLSFGYTAGAYYANEAVGSLVLGGYDASRFTASNVSFSLEGTHNLSLQVAMSSMLGMNTFSGTRALLESTDPTIFTIDSSVADLWLPQASCDLFADAFGLIYDSTTDLYLINDTSHSQLTTQDPSVTFTISDTTNTTSTLNVVMPYSAFDLNASIPLYNTSTRYFPIRASANAFQYVLGRAFLQEAYIFVDWETKSFTVGQAIHQNATTEIVPVLPPTTKSDSSNTPRLSPGAIAGIAVSCAAMVIGALTILLLLYRRRQRKIRHANSQNDEKQADLDSPTTQLVEPMSSTIHELQEGQMKHELAARPIVELPGDTVKRHELESMEGKLEADKDSSTPNKKGSIHELP</sequence>
<evidence type="ECO:0000313" key="6">
    <source>
        <dbReference type="Proteomes" id="UP000799537"/>
    </source>
</evidence>
<dbReference type="InterPro" id="IPR001461">
    <property type="entry name" value="Aspartic_peptidase_A1"/>
</dbReference>
<dbReference type="PROSITE" id="PS51767">
    <property type="entry name" value="PEPTIDASE_A1"/>
    <property type="match status" value="1"/>
</dbReference>
<dbReference type="InterPro" id="IPR034164">
    <property type="entry name" value="Pepsin-like_dom"/>
</dbReference>
<dbReference type="Proteomes" id="UP000799537">
    <property type="component" value="Unassembled WGS sequence"/>
</dbReference>
<feature type="region of interest" description="Disordered" evidence="2">
    <location>
        <begin position="485"/>
        <end position="533"/>
    </location>
</feature>
<dbReference type="SUPFAM" id="SSF50630">
    <property type="entry name" value="Acid proteases"/>
    <property type="match status" value="1"/>
</dbReference>
<keyword evidence="3" id="KW-1133">Transmembrane helix</keyword>
<feature type="compositionally biased region" description="Basic and acidic residues" evidence="2">
    <location>
        <begin position="501"/>
        <end position="520"/>
    </location>
</feature>
<proteinExistence type="inferred from homology"/>
<keyword evidence="3" id="KW-0472">Membrane</keyword>
<dbReference type="CDD" id="cd05471">
    <property type="entry name" value="pepsin_like"/>
    <property type="match status" value="1"/>
</dbReference>
<organism evidence="5 6">
    <name type="scientific">Zasmidium cellare ATCC 36951</name>
    <dbReference type="NCBI Taxonomy" id="1080233"/>
    <lineage>
        <taxon>Eukaryota</taxon>
        <taxon>Fungi</taxon>
        <taxon>Dikarya</taxon>
        <taxon>Ascomycota</taxon>
        <taxon>Pezizomycotina</taxon>
        <taxon>Dothideomycetes</taxon>
        <taxon>Dothideomycetidae</taxon>
        <taxon>Mycosphaerellales</taxon>
        <taxon>Mycosphaerellaceae</taxon>
        <taxon>Zasmidium</taxon>
    </lineage>
</organism>
<dbReference type="Pfam" id="PF00026">
    <property type="entry name" value="Asp"/>
    <property type="match status" value="1"/>
</dbReference>
<dbReference type="OrthoDB" id="4074350at2759"/>
<comment type="similarity">
    <text evidence="1">Belongs to the peptidase A1 family.</text>
</comment>
<dbReference type="GO" id="GO:0000324">
    <property type="term" value="C:fungal-type vacuole"/>
    <property type="evidence" value="ECO:0007669"/>
    <property type="project" value="TreeGrafter"/>
</dbReference>
<dbReference type="PRINTS" id="PR00792">
    <property type="entry name" value="PEPSIN"/>
</dbReference>
<keyword evidence="6" id="KW-1185">Reference proteome</keyword>
<dbReference type="PANTHER" id="PTHR47966:SF51">
    <property type="entry name" value="BETA-SITE APP-CLEAVING ENZYME, ISOFORM A-RELATED"/>
    <property type="match status" value="1"/>
</dbReference>
<dbReference type="PANTHER" id="PTHR47966">
    <property type="entry name" value="BETA-SITE APP-CLEAVING ENZYME, ISOFORM A-RELATED"/>
    <property type="match status" value="1"/>
</dbReference>
<feature type="transmembrane region" description="Helical" evidence="3">
    <location>
        <begin position="418"/>
        <end position="441"/>
    </location>
</feature>
<feature type="domain" description="Peptidase A1" evidence="4">
    <location>
        <begin position="29"/>
        <end position="387"/>
    </location>
</feature>
<evidence type="ECO:0000256" key="1">
    <source>
        <dbReference type="ARBA" id="ARBA00007447"/>
    </source>
</evidence>
<dbReference type="EMBL" id="ML993581">
    <property type="protein sequence ID" value="KAF2172120.1"/>
    <property type="molecule type" value="Genomic_DNA"/>
</dbReference>
<evidence type="ECO:0000256" key="2">
    <source>
        <dbReference type="SAM" id="MobiDB-lite"/>
    </source>
</evidence>
<dbReference type="InterPro" id="IPR033121">
    <property type="entry name" value="PEPTIDASE_A1"/>
</dbReference>
<evidence type="ECO:0000259" key="4">
    <source>
        <dbReference type="PROSITE" id="PS51767"/>
    </source>
</evidence>
<dbReference type="GO" id="GO:0004190">
    <property type="term" value="F:aspartic-type endopeptidase activity"/>
    <property type="evidence" value="ECO:0007669"/>
    <property type="project" value="InterPro"/>
</dbReference>
<dbReference type="GO" id="GO:0006508">
    <property type="term" value="P:proteolysis"/>
    <property type="evidence" value="ECO:0007669"/>
    <property type="project" value="InterPro"/>
</dbReference>
<evidence type="ECO:0000256" key="3">
    <source>
        <dbReference type="SAM" id="Phobius"/>
    </source>
</evidence>
<dbReference type="AlphaFoldDB" id="A0A6A6D0Z7"/>
<gene>
    <name evidence="5" type="ORF">M409DRAFT_62920</name>
</gene>
<protein>
    <recommendedName>
        <fullName evidence="4">Peptidase A1 domain-containing protein</fullName>
    </recommendedName>
</protein>
<keyword evidence="3" id="KW-0812">Transmembrane</keyword>